<feature type="transmembrane region" description="Helical" evidence="1">
    <location>
        <begin position="12"/>
        <end position="33"/>
    </location>
</feature>
<dbReference type="Pfam" id="PF20016">
    <property type="entry name" value="ThsA_Macro"/>
    <property type="match status" value="1"/>
</dbReference>
<comment type="caution">
    <text evidence="3">The sequence shown here is derived from an EMBL/GenBank/DDBJ whole genome shotgun (WGS) entry which is preliminary data.</text>
</comment>
<keyword evidence="1" id="KW-0472">Membrane</keyword>
<dbReference type="InterPro" id="IPR045535">
    <property type="entry name" value="ThsA_Macro"/>
</dbReference>
<dbReference type="EMBL" id="SFBK01000166">
    <property type="protein sequence ID" value="TRU23675.1"/>
    <property type="molecule type" value="Genomic_DNA"/>
</dbReference>
<dbReference type="InterPro" id="IPR043472">
    <property type="entry name" value="Macro_dom-like"/>
</dbReference>
<name>A0A552DN70_MICAE</name>
<keyword evidence="1" id="KW-0812">Transmembrane</keyword>
<evidence type="ECO:0000256" key="1">
    <source>
        <dbReference type="SAM" id="Phobius"/>
    </source>
</evidence>
<accession>A0A552DN70</accession>
<reference evidence="3 4" key="1">
    <citation type="submission" date="2019-01" db="EMBL/GenBank/DDBJ databases">
        <title>Coherence of Microcystis species and biogeography revealed through population genomics.</title>
        <authorList>
            <person name="Perez-Carrascal O.M."/>
            <person name="Terrat Y."/>
            <person name="Giani A."/>
            <person name="Fortin N."/>
            <person name="Tromas N."/>
            <person name="Shapiro B.J."/>
        </authorList>
    </citation>
    <scope>NUCLEOTIDE SEQUENCE [LARGE SCALE GENOMIC DNA]</scope>
    <source>
        <strain evidence="3">Ma_QC_B_20070730_S2</strain>
    </source>
</reference>
<keyword evidence="1" id="KW-1133">Transmembrane helix</keyword>
<dbReference type="SUPFAM" id="SSF52949">
    <property type="entry name" value="Macro domain-like"/>
    <property type="match status" value="1"/>
</dbReference>
<proteinExistence type="predicted"/>
<gene>
    <name evidence="3" type="ORF">EWV80_12480</name>
</gene>
<feature type="transmembrane region" description="Helical" evidence="1">
    <location>
        <begin position="45"/>
        <end position="64"/>
    </location>
</feature>
<feature type="domain" description="Thoeris protein ThsA Macro" evidence="2">
    <location>
        <begin position="117"/>
        <end position="266"/>
    </location>
</feature>
<evidence type="ECO:0000313" key="3">
    <source>
        <dbReference type="EMBL" id="TRU23675.1"/>
    </source>
</evidence>
<dbReference type="AlphaFoldDB" id="A0A552DN70"/>
<evidence type="ECO:0000259" key="2">
    <source>
        <dbReference type="Pfam" id="PF20016"/>
    </source>
</evidence>
<dbReference type="Gene3D" id="3.40.220.10">
    <property type="entry name" value="Leucine Aminopeptidase, subunit E, domain 1"/>
    <property type="match status" value="1"/>
</dbReference>
<organism evidence="3 4">
    <name type="scientific">Microcystis aeruginosa Ma_QC_B_20070730_S2</name>
    <dbReference type="NCBI Taxonomy" id="2486256"/>
    <lineage>
        <taxon>Bacteria</taxon>
        <taxon>Bacillati</taxon>
        <taxon>Cyanobacteriota</taxon>
        <taxon>Cyanophyceae</taxon>
        <taxon>Oscillatoriophycideae</taxon>
        <taxon>Chroococcales</taxon>
        <taxon>Microcystaceae</taxon>
        <taxon>Microcystis</taxon>
    </lineage>
</organism>
<evidence type="ECO:0000313" key="4">
    <source>
        <dbReference type="Proteomes" id="UP000320551"/>
    </source>
</evidence>
<sequence length="313" mass="34914">MFQFFEKQKYSVIIGAFGFLLVIISYFDVADIAKLQISRATSPVFPLYVLGIILILISICLYIFEEDSLARIFGKSPVGWLTPGKVNKLKSGFSSTINMSTINIIFGRIDVIEGNAEKSLIVLPANEFFDDECIRDKVSALGAFMQAKYPNQIEEIKKLIDDKLKDLPFVEVEKKAGKFQKSYDIGTGVFLDQILSTKHKILLVSVTTMRAGEGLRAEMSYIFRAVKETLSIAADQRLSSVYIPLIGSGHGGLKKEVSLLAMLLAVCEVLYRPYGHNVEEFNIIIFQASEKDKPSISSEVVKHLLKTTTGMFL</sequence>
<dbReference type="Proteomes" id="UP000320551">
    <property type="component" value="Unassembled WGS sequence"/>
</dbReference>
<protein>
    <recommendedName>
        <fullName evidence="2">Thoeris protein ThsA Macro domain-containing protein</fullName>
    </recommendedName>
</protein>